<reference evidence="5" key="1">
    <citation type="submission" date="2020-04" db="EMBL/GenBank/DDBJ databases">
        <authorList>
            <person name="Alioto T."/>
            <person name="Alioto T."/>
            <person name="Gomez Garrido J."/>
        </authorList>
    </citation>
    <scope>NUCLEOTIDE SEQUENCE</scope>
    <source>
        <strain evidence="5">A484AB</strain>
    </source>
</reference>
<keyword evidence="2" id="KW-0963">Cytoplasm</keyword>
<dbReference type="GO" id="GO:0005737">
    <property type="term" value="C:cytoplasm"/>
    <property type="evidence" value="ECO:0007669"/>
    <property type="project" value="UniProtKB-SubCell"/>
</dbReference>
<organism evidence="5 6">
    <name type="scientific">Paramuricea clavata</name>
    <name type="common">Red gorgonian</name>
    <name type="synonym">Violescent sea-whip</name>
    <dbReference type="NCBI Taxonomy" id="317549"/>
    <lineage>
        <taxon>Eukaryota</taxon>
        <taxon>Metazoa</taxon>
        <taxon>Cnidaria</taxon>
        <taxon>Anthozoa</taxon>
        <taxon>Octocorallia</taxon>
        <taxon>Malacalcyonacea</taxon>
        <taxon>Plexauridae</taxon>
        <taxon>Paramuricea</taxon>
    </lineage>
</organism>
<dbReference type="AlphaFoldDB" id="A0A7D9MG96"/>
<keyword evidence="4" id="KW-0808">Transferase</keyword>
<name>A0A7D9MG96_PARCT</name>
<dbReference type="GO" id="GO:0008168">
    <property type="term" value="F:methyltransferase activity"/>
    <property type="evidence" value="ECO:0007669"/>
    <property type="project" value="UniProtKB-KW"/>
</dbReference>
<keyword evidence="3 5" id="KW-0489">Methyltransferase</keyword>
<evidence type="ECO:0000256" key="2">
    <source>
        <dbReference type="ARBA" id="ARBA00022490"/>
    </source>
</evidence>
<proteinExistence type="predicted"/>
<comment type="caution">
    <text evidence="5">The sequence shown here is derived from an EMBL/GenBank/DDBJ whole genome shotgun (WGS) entry which is preliminary data.</text>
</comment>
<dbReference type="Pfam" id="PF10237">
    <property type="entry name" value="N6-adenineMlase"/>
    <property type="match status" value="1"/>
</dbReference>
<dbReference type="InterPro" id="IPR041370">
    <property type="entry name" value="Mlase_EEF1AKMT1/ZCCHC4"/>
</dbReference>
<protein>
    <submittedName>
        <fullName evidence="5">N6-adenine methyltransferase</fullName>
    </submittedName>
</protein>
<evidence type="ECO:0000256" key="3">
    <source>
        <dbReference type="ARBA" id="ARBA00022603"/>
    </source>
</evidence>
<gene>
    <name evidence="5" type="ORF">PACLA_8A084978</name>
</gene>
<dbReference type="Proteomes" id="UP001152795">
    <property type="component" value="Unassembled WGS sequence"/>
</dbReference>
<evidence type="ECO:0000313" key="6">
    <source>
        <dbReference type="Proteomes" id="UP001152795"/>
    </source>
</evidence>
<accession>A0A7D9MG96</accession>
<evidence type="ECO:0000256" key="4">
    <source>
        <dbReference type="ARBA" id="ARBA00022679"/>
    </source>
</evidence>
<evidence type="ECO:0000256" key="1">
    <source>
        <dbReference type="ARBA" id="ARBA00004496"/>
    </source>
</evidence>
<sequence>MDALRYQFHPCCLGTPSLAHAWHFEENRSEWLFDIDERFNYLPKFRYFDIRTPENQEETFRVVICDPPFFYIPMEQIFAAVELICKGDFSTKILIGFLKREEATLLKTFAPFRLSRTNFPLEYAHVKSNKWTNYALYSNIDLPGIKRIRK</sequence>
<evidence type="ECO:0000313" key="5">
    <source>
        <dbReference type="EMBL" id="CAB4044927.1"/>
    </source>
</evidence>
<comment type="subcellular location">
    <subcellularLocation>
        <location evidence="1">Cytoplasm</location>
    </subcellularLocation>
</comment>
<keyword evidence="6" id="KW-1185">Reference proteome</keyword>
<dbReference type="GO" id="GO:0032259">
    <property type="term" value="P:methylation"/>
    <property type="evidence" value="ECO:0007669"/>
    <property type="project" value="UniProtKB-KW"/>
</dbReference>
<dbReference type="EMBL" id="CACRXK020036888">
    <property type="protein sequence ID" value="CAB4044927.1"/>
    <property type="molecule type" value="Genomic_DNA"/>
</dbReference>
<dbReference type="OrthoDB" id="206354at2759"/>